<protein>
    <submittedName>
        <fullName evidence="3">Nuclease of restriction endonuclease-like (RecB) superfamily</fullName>
    </submittedName>
</protein>
<evidence type="ECO:0000259" key="2">
    <source>
        <dbReference type="Pfam" id="PF17761"/>
    </source>
</evidence>
<dbReference type="Gene3D" id="3.40.1350.10">
    <property type="match status" value="1"/>
</dbReference>
<dbReference type="EMBL" id="JAUSRD010000010">
    <property type="protein sequence ID" value="MDP9895018.1"/>
    <property type="molecule type" value="Genomic_DNA"/>
</dbReference>
<proteinExistence type="predicted"/>
<gene>
    <name evidence="3" type="ORF">J2W31_004143</name>
</gene>
<dbReference type="AlphaFoldDB" id="A0AAW8CU92"/>
<evidence type="ECO:0000313" key="4">
    <source>
        <dbReference type="Proteomes" id="UP001242045"/>
    </source>
</evidence>
<evidence type="ECO:0000259" key="1">
    <source>
        <dbReference type="Pfam" id="PF06250"/>
    </source>
</evidence>
<dbReference type="Proteomes" id="UP001242045">
    <property type="component" value="Unassembled WGS sequence"/>
</dbReference>
<dbReference type="Pfam" id="PF17761">
    <property type="entry name" value="DUF1016_N"/>
    <property type="match status" value="1"/>
</dbReference>
<sequence length="388" mass="44039">MLRAKASYISPVTPSAPALFDYARFVDDLKRRIDGARLSAARAVNRELVALYWDIGGAIRQQQASRGWGDAVVDRLARDLKASFPGTSGFSAASLWRMRQFHETYTEPAFLAQLVREGGREARHSRAPKVVAEVVTPQLAQAVRDMVEAVPWGHHVNLLSKLDDPGQRLFYLKATARFGWSRNVLLNQIKAQAYERSQAEGKVHNFKLALPEHFAEQAEEALKSSYNLEFLGIRREIRERELESQLIDKLRDFILELGYGFCFVGRQYRLTLGRKEYFIDLLFYHRFLKALVAIELKIGPFEPEFAGKMDFYLNLLNEKERAPDDAPSIGIILCAEKDNLEVEFALKSKSNPIGVAEYHLQGKLPAEMKGKLPSARQLQEVVRAVYPA</sequence>
<dbReference type="InterPro" id="IPR053148">
    <property type="entry name" value="PD-DEXK-like_domain"/>
</dbReference>
<dbReference type="PANTHER" id="PTHR30547">
    <property type="entry name" value="UNCHARACTERIZED PROTEIN YHCG-RELATED"/>
    <property type="match status" value="1"/>
</dbReference>
<dbReference type="GO" id="GO:0003676">
    <property type="term" value="F:nucleic acid binding"/>
    <property type="evidence" value="ECO:0007669"/>
    <property type="project" value="InterPro"/>
</dbReference>
<feature type="domain" description="YhcG N-terminal" evidence="2">
    <location>
        <begin position="29"/>
        <end position="196"/>
    </location>
</feature>
<name>A0AAW8CU92_9BURK</name>
<dbReference type="RefSeq" id="WP_307603287.1">
    <property type="nucleotide sequence ID" value="NZ_JAUSRD010000010.1"/>
</dbReference>
<dbReference type="Pfam" id="PF06250">
    <property type="entry name" value="YhcG_C"/>
    <property type="match status" value="1"/>
</dbReference>
<keyword evidence="3" id="KW-0378">Hydrolase</keyword>
<evidence type="ECO:0000313" key="3">
    <source>
        <dbReference type="EMBL" id="MDP9895018.1"/>
    </source>
</evidence>
<dbReference type="InterPro" id="IPR041527">
    <property type="entry name" value="YhcG_N"/>
</dbReference>
<dbReference type="InterPro" id="IPR009362">
    <property type="entry name" value="YhcG_C"/>
</dbReference>
<keyword evidence="3" id="KW-0255">Endonuclease</keyword>
<organism evidence="3 4">
    <name type="scientific">Variovorax boronicumulans</name>
    <dbReference type="NCBI Taxonomy" id="436515"/>
    <lineage>
        <taxon>Bacteria</taxon>
        <taxon>Pseudomonadati</taxon>
        <taxon>Pseudomonadota</taxon>
        <taxon>Betaproteobacteria</taxon>
        <taxon>Burkholderiales</taxon>
        <taxon>Comamonadaceae</taxon>
        <taxon>Variovorax</taxon>
    </lineage>
</organism>
<dbReference type="GO" id="GO:0004519">
    <property type="term" value="F:endonuclease activity"/>
    <property type="evidence" value="ECO:0007669"/>
    <property type="project" value="UniProtKB-KW"/>
</dbReference>
<dbReference type="PANTHER" id="PTHR30547:SF0">
    <property type="entry name" value="BLR8175 PROTEIN"/>
    <property type="match status" value="1"/>
</dbReference>
<reference evidence="3" key="1">
    <citation type="submission" date="2023-07" db="EMBL/GenBank/DDBJ databases">
        <title>Sorghum-associated microbial communities from plants grown in Nebraska, USA.</title>
        <authorList>
            <person name="Schachtman D."/>
        </authorList>
    </citation>
    <scope>NUCLEOTIDE SEQUENCE</scope>
    <source>
        <strain evidence="3">DS3754</strain>
    </source>
</reference>
<keyword evidence="3" id="KW-0540">Nuclease</keyword>
<accession>A0AAW8CU92</accession>
<feature type="domain" description="YhcG PDDEXK nuclease" evidence="1">
    <location>
        <begin position="220"/>
        <end position="373"/>
    </location>
</feature>
<dbReference type="InterPro" id="IPR011856">
    <property type="entry name" value="tRNA_endonuc-like_dom_sf"/>
</dbReference>
<comment type="caution">
    <text evidence="3">The sequence shown here is derived from an EMBL/GenBank/DDBJ whole genome shotgun (WGS) entry which is preliminary data.</text>
</comment>